<dbReference type="SUPFAM" id="SSF55816">
    <property type="entry name" value="5'-nucleotidase (syn. UDP-sugar hydrolase), C-terminal domain"/>
    <property type="match status" value="1"/>
</dbReference>
<keyword evidence="8" id="KW-1185">Reference proteome</keyword>
<dbReference type="GO" id="GO:0007154">
    <property type="term" value="P:cell communication"/>
    <property type="evidence" value="ECO:0007669"/>
    <property type="project" value="InterPro"/>
</dbReference>
<evidence type="ECO:0000256" key="2">
    <source>
        <dbReference type="ARBA" id="ARBA00022737"/>
    </source>
</evidence>
<dbReference type="GO" id="GO:0009166">
    <property type="term" value="P:nucleotide catabolic process"/>
    <property type="evidence" value="ECO:0007669"/>
    <property type="project" value="InterPro"/>
</dbReference>
<dbReference type="Gene3D" id="3.60.21.10">
    <property type="match status" value="1"/>
</dbReference>
<dbReference type="GO" id="GO:0030246">
    <property type="term" value="F:carbohydrate binding"/>
    <property type="evidence" value="ECO:0007669"/>
    <property type="project" value="InterPro"/>
</dbReference>
<feature type="compositionally biased region" description="Basic and acidic residues" evidence="4">
    <location>
        <begin position="4315"/>
        <end position="4325"/>
    </location>
</feature>
<dbReference type="SUPFAM" id="SSF49384">
    <property type="entry name" value="Carbohydrate-binding domain"/>
    <property type="match status" value="2"/>
</dbReference>
<evidence type="ECO:0000259" key="6">
    <source>
        <dbReference type="PROSITE" id="PS51841"/>
    </source>
</evidence>
<dbReference type="Proteomes" id="UP000325286">
    <property type="component" value="Chromosome"/>
</dbReference>
<dbReference type="GO" id="GO:0016787">
    <property type="term" value="F:hydrolase activity"/>
    <property type="evidence" value="ECO:0007669"/>
    <property type="project" value="InterPro"/>
</dbReference>
<dbReference type="InterPro" id="IPR001322">
    <property type="entry name" value="Lamin_tail_dom"/>
</dbReference>
<proteinExistence type="predicted"/>
<dbReference type="NCBIfam" id="NF038117">
    <property type="entry name" value="choice_anch_I"/>
    <property type="match status" value="1"/>
</dbReference>
<dbReference type="Pfam" id="PF02872">
    <property type="entry name" value="5_nucleotid_C"/>
    <property type="match status" value="1"/>
</dbReference>
<organism evidence="7 8">
    <name type="scientific">Roseimaritima ulvae</name>
    <dbReference type="NCBI Taxonomy" id="980254"/>
    <lineage>
        <taxon>Bacteria</taxon>
        <taxon>Pseudomonadati</taxon>
        <taxon>Planctomycetota</taxon>
        <taxon>Planctomycetia</taxon>
        <taxon>Pirellulales</taxon>
        <taxon>Pirellulaceae</taxon>
        <taxon>Roseimaritima</taxon>
    </lineage>
</organism>
<dbReference type="InterPro" id="IPR036415">
    <property type="entry name" value="Lamin_tail_dom_sf"/>
</dbReference>
<keyword evidence="2" id="KW-0677">Repeat</keyword>
<dbReference type="InterPro" id="IPR018247">
    <property type="entry name" value="EF_Hand_1_Ca_BS"/>
</dbReference>
<dbReference type="InterPro" id="IPR016134">
    <property type="entry name" value="Dockerin_dom"/>
</dbReference>
<dbReference type="Pfam" id="PF00963">
    <property type="entry name" value="Cohesin"/>
    <property type="match status" value="2"/>
</dbReference>
<dbReference type="SUPFAM" id="SSF74853">
    <property type="entry name" value="Lamin A/C globular tail domain"/>
    <property type="match status" value="2"/>
</dbReference>
<dbReference type="SUPFAM" id="SSF56300">
    <property type="entry name" value="Metallo-dependent phosphatases"/>
    <property type="match status" value="1"/>
</dbReference>
<dbReference type="InterPro" id="IPR052956">
    <property type="entry name" value="Mesenchyme-surface_protein"/>
</dbReference>
<dbReference type="InterPro" id="IPR002102">
    <property type="entry name" value="Cohesin_dom"/>
</dbReference>
<dbReference type="KEGG" id="rul:UC8_14740"/>
<dbReference type="PANTHER" id="PTHR46928:SF1">
    <property type="entry name" value="MESENCHYME-SPECIFIC CELL SURFACE GLYCOPROTEIN"/>
    <property type="match status" value="1"/>
</dbReference>
<keyword evidence="3" id="KW-0106">Calcium</keyword>
<dbReference type="GO" id="GO:0016020">
    <property type="term" value="C:membrane"/>
    <property type="evidence" value="ECO:0007669"/>
    <property type="project" value="InterPro"/>
</dbReference>
<dbReference type="InterPro" id="IPR029052">
    <property type="entry name" value="Metallo-depent_PP-like"/>
</dbReference>
<dbReference type="EMBL" id="CP042914">
    <property type="protein sequence ID" value="QEG39479.1"/>
    <property type="molecule type" value="Genomic_DNA"/>
</dbReference>
<dbReference type="Gene3D" id="2.60.40.1260">
    <property type="entry name" value="Lamin Tail domain"/>
    <property type="match status" value="2"/>
</dbReference>
<dbReference type="InterPro" id="IPR008334">
    <property type="entry name" value="5'-Nucleotdase_C"/>
</dbReference>
<feature type="region of interest" description="Disordered" evidence="4">
    <location>
        <begin position="4304"/>
        <end position="4329"/>
    </location>
</feature>
<evidence type="ECO:0000256" key="1">
    <source>
        <dbReference type="ARBA" id="ARBA00022729"/>
    </source>
</evidence>
<feature type="domain" description="LTD" evidence="6">
    <location>
        <begin position="601"/>
        <end position="729"/>
    </location>
</feature>
<dbReference type="SMART" id="SM00237">
    <property type="entry name" value="Calx_beta"/>
    <property type="match status" value="3"/>
</dbReference>
<dbReference type="Pfam" id="PF22494">
    <property type="entry name" value="choice_anch_I"/>
    <property type="match status" value="1"/>
</dbReference>
<gene>
    <name evidence="7" type="primary">yfkN_2</name>
    <name evidence="7" type="ORF">UC8_14740</name>
</gene>
<evidence type="ECO:0000259" key="5">
    <source>
        <dbReference type="PROSITE" id="PS51766"/>
    </source>
</evidence>
<dbReference type="Gene3D" id="3.90.780.10">
    <property type="entry name" value="5'-Nucleotidase, C-terminal domain"/>
    <property type="match status" value="1"/>
</dbReference>
<reference evidence="7 8" key="1">
    <citation type="submission" date="2019-08" db="EMBL/GenBank/DDBJ databases">
        <title>Deep-cultivation of Planctomycetes and their phenomic and genomic characterization uncovers novel biology.</title>
        <authorList>
            <person name="Wiegand S."/>
            <person name="Jogler M."/>
            <person name="Boedeker C."/>
            <person name="Pinto D."/>
            <person name="Vollmers J."/>
            <person name="Rivas-Marin E."/>
            <person name="Kohn T."/>
            <person name="Peeters S.H."/>
            <person name="Heuer A."/>
            <person name="Rast P."/>
            <person name="Oberbeckmann S."/>
            <person name="Bunk B."/>
            <person name="Jeske O."/>
            <person name="Meyerdierks A."/>
            <person name="Storesund J.E."/>
            <person name="Kallscheuer N."/>
            <person name="Luecker S."/>
            <person name="Lage O.M."/>
            <person name="Pohl T."/>
            <person name="Merkel B.J."/>
            <person name="Hornburger P."/>
            <person name="Mueller R.-W."/>
            <person name="Bruemmer F."/>
            <person name="Labrenz M."/>
            <person name="Spormann A.M."/>
            <person name="Op den Camp H."/>
            <person name="Overmann J."/>
            <person name="Amann R."/>
            <person name="Jetten M.S.M."/>
            <person name="Mascher T."/>
            <person name="Medema M.H."/>
            <person name="Devos D.P."/>
            <person name="Kaster A.-K."/>
            <person name="Ovreas L."/>
            <person name="Rohde M."/>
            <person name="Galperin M.Y."/>
            <person name="Jogler C."/>
        </authorList>
    </citation>
    <scope>NUCLEOTIDE SEQUENCE [LARGE SCALE GENOMIC DNA]</scope>
    <source>
        <strain evidence="7 8">UC8</strain>
    </source>
</reference>
<dbReference type="OrthoDB" id="218726at2"/>
<dbReference type="Pfam" id="PF00932">
    <property type="entry name" value="LTD"/>
    <property type="match status" value="2"/>
</dbReference>
<dbReference type="InterPro" id="IPR036907">
    <property type="entry name" value="5'-Nucleotdase_C_sf"/>
</dbReference>
<dbReference type="SUPFAM" id="SSF75011">
    <property type="entry name" value="3-carboxy-cis,cis-mucoante lactonizing enzyme"/>
    <property type="match status" value="1"/>
</dbReference>
<evidence type="ECO:0000313" key="8">
    <source>
        <dbReference type="Proteomes" id="UP000325286"/>
    </source>
</evidence>
<dbReference type="InterPro" id="IPR008965">
    <property type="entry name" value="CBM2/CBM3_carb-bd_dom_sf"/>
</dbReference>
<dbReference type="Gene3D" id="2.60.40.680">
    <property type="match status" value="2"/>
</dbReference>
<protein>
    <submittedName>
        <fullName evidence="7">Trifunctional nucleotide phosphoesterase protein YfkN</fullName>
    </submittedName>
</protein>
<dbReference type="Pfam" id="PF03160">
    <property type="entry name" value="Calx-beta"/>
    <property type="match status" value="4"/>
</dbReference>
<evidence type="ECO:0000256" key="3">
    <source>
        <dbReference type="ARBA" id="ARBA00022837"/>
    </source>
</evidence>
<dbReference type="InterPro" id="IPR055188">
    <property type="entry name" value="Choice_anch_I"/>
</dbReference>
<keyword evidence="1" id="KW-0732">Signal</keyword>
<sequence>MTRAMNRVESLIGKLAAKRKAKRRNARRKRQNRRTLLENLEGRRLLAATPFTENFEAFSGAGFASSPAAGQLDSDDWRVTGMSNNGGFGGTFTSGDQARGESTGGVSTGGVYAFNTGSNVILGVQPGGSDFTPGAITLAIENTSGATINDWDISYDIFSLNDQARANSLNFQYSVGAADSGYTSVPALDFTTPGASDASGWQSVNRTLSSLNAPTSAGETLYLQWTSDDVSGGGSRDELGIDNVSVAAAGAPAGTTLSVSPLEAVKPEGDSGTTTFTFTVTRSGDTSGTTEVDYAVGGADVDAADFDGSLPTGTVQFQATETSQTISIDVAGDTNIEDNEVFTVTLSNASGGATLSSDSASGTILDDDSPAADVWINEILFDVPGTDSGSEYIELRGEAGTVIPADTYLLDVEGDASSGFGQGKISNLFNLSGLAFGSNGYLVISQAGSGYSIDGDANSIVSTTSDFGGLAFFQSDTSANELENATNTFLLVRSPTAPSVDDASGDTDELDVNNDGVLDGSLTSDPGWAVLDGVSISDGGAGDLTYAQPEFVLATSSTGYVGRVGSSTGSAPADWTGNSVTGSLPTYSVGGNVLNHIGAENPAGATPSSMLVINEFMADPGSVNDANGDGEFHSTQDEFVELVNVSGGALDISGWTLSDGFGVRHTFAADTILADGQAVVLFGGGSLDGDFGNALAFPASSGSLGLNNGGDTMTISDGSSTVAEYSYGSEGGNDSALSRDPDLTGSFTEFAFSPGFENDGVTPFPGAAPPLVAVSESAGATEVSEAGVTDSFDVVLSQAPTDDVTITLSADAEVNLSTSSLTFTPADWDTPQTVNVTAVDDSDIEGTHSGTVTFSVASTDPAFDALAMGDVVAEITDNDSGATGGTFVINELRISSPDPADQTNNFVELFETSGLANASTDGLTLVVLTGESEDDPTPNYTSGDLNFAIDLSGGVVDSAGFLLISNPGAYSNDENDITSSFDFFGSPSTFLLVEGFSGTVGSDLDTDDDGTLDSTPWTAVLDAISLDDNDGDAAPTRNYATTVSATTGGDVVGSTDGFTPAAVSRIPDGSGSFVLTNGADTFADANADTPGTSNAPLVVITQTGGGTGVTEGVGSDSFDVVLSAAPTVDVTITLSTGGQVDVAPTSLTFTPSDWNSAQTVTVTAPDDSTVEGLHDDTISFAVTSSDTDFDGASVANVSVTVADAVVAPSDMVFNELRISSPGSSDNSSNFVELVDLNGTANVDLSGLVLISIEEGDLSKGRIEQVLPLTGGTTDANGFALIHSDGSSADLDAGDLEFAGLDFRGANTTFLLVSGFTGALGQDLDANDDGVLEGTPWATVHDGVTLDVFGGVATGFGLAGVTVVPSNTDDGFTAAGARRLTDATGNYSDLPFDDTDAFDTPGFTNELPPAVRVTPISLNLNEATTEDFTGAIGVTTGSFEVVLDAMPTSPVTITVNADAQITVDDGGGAGSSVTLTFDAGNWAIPQTVELVAVDDLVEEGDHSGQVSFTVSSSDSNYDAFSVSSLSTDIIDNENAGSVVVINEILYDPGTVEDANGDGITDPVQDEFIEVLNAGDSPIDISDWTLSDGVQVRHTFAAGTTLAAGQAIVVFGGGSLLGDFGNSLAVLASTGGLDLSNAGDTVTLAGPTQNIDRYSYQEGEVNDESLARDTDAAGTDGAGPFIATSAFLQGLFSTPGLTNDDADLFDIGAAIQVTQTEGSTDVVEGGASDLVSIVLSGSPTSDVTVTLSPVDGEIDLGNGPGVDLVLTFTPGDFDVAQTVTVSANDDVVIDGSHSSLFSIAISSLDSAFDALTAADVQVNIADNDTPSTTNALINEFVADHVGGDTQAFVEILAHGVSGPTDLSALWLLEIEGQSAIGNVDDAFQLGTTDAAGYFLQALDAENDTVTYLLVEGFTGSINDDLDTDNDGTFDVTPWTAIVDSVATVDNEATDIAYSPAALTPGLDGDSNQYGGASRIPNGTDTDTAADWVRNNYFGAGFAAFPGVTADPGEALNTPGAANQVESGVVVGVTIDTGDGVSVAESGPTSDTFTIVLDAAPSDDVTITLDTSDSQTTVDLSSVVFTAANWDTAQTITVTAVDDSDIEGNHTGLVSLTVASTDGNYDELSVSDVTVDITDNDFASMLVTDLTATASGFEVTFNEAFDPDLLNLYDSVAGGLGAADVVLVGASVGTVIGSLVIAPTNDRFTFIKTGDPLVPDTYTVTLRSAADGFVNGVGELLDGNADSTAGGDYSGTFNVSALAADATVVSLPDFMRGPGQDVHVPNDPSNGIPLQLSNGEGVFAVDLHVTYDPNLLDITAVSLGSGLPLGASVVVNTVTPGRAIIGFASPTALAAGPVIFANLTAAVPETASYTAKNLLRIENLSVNEDAIAAVADDAVHLSGYFGDTTGNGTYSSLDTSQLARVVVGLDDGFAAYQLADPVIVGDVTGNGSLSSLDTSFFARKVVGLDSSTIPDLPSLGTAIAQSGPDPKISIPKDLTAAPGDSIVIPLDIDSIEDLTANPLQALDVIINFDPNVLSIDSVTNGDVITNSSSAIWLPITPNIDNVNGRIIIGAANFVGLGGTFQGTFINLNATLKADAPAGASAINIAADTTSPNRQTLANEGTLSILPAPTNADNDSVDGVLTVQGATPVTEVLINEVDADTPGTDEAEFVELAGPANAPLDGLVVVFFNGSSDTSYAAYDLDGFSLDANGLFVLGNTGVNGVQITFASNGLQNGADAVAVYEGDAADFATGTAVTTVGLMDAVVYDTDDSDDSGLLTLLNAGQPQLNENANGDKDNQSLQRIPNAAGEARNTDGFLALAPSPGAINSNADTTAPTLDDIDDGDSDNAVLVGETLTYTLTFNEDIDEATVEAADFENAGSATISIGTITEVSPGEFTVEVTPSSTGLIILRVPSVAVISDVAGNNLDVTTPIVDNATITVSNADNTPPTLDNIDDGKFDNAALVNETLTYTLTFSEDIDEATVSAADIENTGTAPITIGAITETAPGVFSVEITPTAAGTVTLQIPVGAVITDVAGNPLDTAFVITDDTTVIVSEPDVTAPTLVSIVDDQAGGPVALGLSFVYTVSFDEDIDGTTVDSTDFDNAGTATLSIDDVDEISPGVFEVAVSASTTGSIVLRIPTTAVITDPSGNALVVPLQDDTTVTVSEPNLSTGDIAFTGFNADGSDDFAFVALKSIPAGERIAFTDNEWNGSAFTTGEGILAWVAPSGGVSAGTVVEISSASNGSRTASLGTIVSEGGSFNLGASNEGLFAFNGPFASPANFLTAFSNDGSAGFTDLSGTGLVVGDTAVDFDGTSGEDEDIFAYDAARDDQISFAAYRNLINNPANWLFEGGSGDQHDNGTGPDVPFDTTAFTLLTLVTPDIDITPLTKEYDGAAFTVTASADDGPGALAADTDQGNFSFTFYAGSGLSGGVVSAPSDAGSYSVEVSYAGNADYESVASTAFDFIITPAGMTISIDPASISENGGTATGTVTLNAAASGNTIINLSSHDTSEATVPSTVAVLAGQTSATFTVTAVDDGLLDGTQTAVITGSSDNYLPTTDTVDVTDDEIAAADLLINEILFNPPGSDNPNEYVEIRGTAGAVIAAGTYLVGIEGDDSSNGDLQTIFNLSGLTIGSNGLLVITQNTSPYTVDGDATEVSGTTSDGFAGSSDFGFQADSGAGIENASVTFLLIEAPTAPTLSDTIDTDDDGVADGPTFTSWNVLDGVSIVDDDTADSAYANVVFAEAASFKDSGAKETYTTSGTGNYVARVGTSTGDTAADWFGGGLAGSAGSYTLDVGDTYPNAFSGLALDHLGAENPIAPVGGNLEISNATVSEGDSGSQTLTFDVTLTGDIAGGFEVEYNLSSVNATAGIDFDNTSGTLNFLGNDGEALQVSVTVFGDIDVESNESVFVTLSTNDDRITIDDAIGVGTIVDDDQTAPVGNADITLGQIGQVSLGGAEIGAFDPGSQRVFVTTGSGLEIVDLSDATNPVSLGVVDPTALPGSGATQSQPTSVAVSNGFVAIAVPDAIEQNPGRVLFLDTDGNLLGGVTVGALPDMLTFTPDGTKILVANEGEPDGTNPEGSISIIDVSAGVASPLVTTADFTAFNGQEASLRSQGVRIFEGVSASQDFEPEYISVSADSSTAFVTLQEANAVAVVDIATSTVTEIQPLGAKDHSLPGNGIDASDRDGMANIQQWPVFGLRMPDAIGSFESGGQTYYITANEGDDRGEDVRIKDIELDPVAFPNAAELQEDEALGRLGISSVDGDPDGDGLYTQLFSYGARSFTIFDAAGNEVFDSGDMIGRITADQVPAIFNSDESDSGEFDSRSDNKGAEPEGLTVGQIGDQTYAFVGLERTGGVITFNVTNPAAPEFVQYLQIDGHVAPEGLTFVTAQDSPSGKPLLLVTNEVSATLQVIEIDMPLVAISDAAVSEGNAGTVDAVFTVTLSAASGQTVTVDYQTVNDTAVGGADFIATSGTLSFAPGETSKTITVAVNGDSLDELNETFLVSLSATSNATLSADNVATGMIIDDEFRLELLHFSDQEAGSNAVFDAPRLSGVLNALRAQDIGNDGLVDNTLTLSSGDAFIPGLFFGASQAIYGSAGIADIQIQNELGIQAMALGNHEFDFGTATLAGLIDGSAPGTILGSDFVGTNFPYLSTNLDFSTDPNMAPLEVPGSQAPQANRVTSSVVLDVNGEQIGVVGATTPTLGSISSPGSVGIAPITFATNPTSAELDALAAEIQSEVDAILAANTSMNKVILLAHMQQLNIEMSLATRLENVDIIVAGGSNTRLFDDNDRPRSGDSDQGQYPQFVTNAGGTQTAVVNTDGSYKYVGRLVLDFDPAGNIIPGSYDENVSGAYATDQQGVDDLTASGLIDPEVQQIANEIAAQIAATESNVFGVSDVFLNGNRSGTDSSADPDGVRTQETNLGNLTADANLAIANEMASALGETEPVLVSIKNGGGIRASIGQVIVPPGGSEAVRSPNEAITDGTGGVIKPEGGISQNDIETTLAFNNGLTLLTLTKQQLVDVLEHGVSSLPAVAGSFAQVSGVQFSFDPSQPAGSRIQNAGIFDDAGNLVAELVRDGAISGDPAQAFRVVTLSFLADGGDSYPFPTDAATGRVDLFDIDGDGNDDNLTTGDATFAPDGTEQDAFAEYLKDNYADPASAFSVADVGPDSDQRIQNLAHRADTVLPPVTNPAPQVTSIEVNGDDTYLNNDQRSQVTSLVVNFDSTVDVQSGAFRVVNVDTGVEIHQTQVLFTPGSGNSFVIRFGDGPGVVSRAGGNGNSLVDGNYQLIVDADRVSAAGNNMNEDYAFGDDMADEFFRLYGDSDGDGDVDGTDMIALRRAYILPESVSNPYDAALDADGDGLTERDMDDLLAFVDNQNKVRRVF</sequence>
<dbReference type="SUPFAM" id="SSF141072">
    <property type="entry name" value="CalX-like"/>
    <property type="match status" value="5"/>
</dbReference>
<dbReference type="InterPro" id="IPR038081">
    <property type="entry name" value="CalX-like_sf"/>
</dbReference>
<dbReference type="PROSITE" id="PS51841">
    <property type="entry name" value="LTD"/>
    <property type="match status" value="2"/>
</dbReference>
<evidence type="ECO:0000313" key="7">
    <source>
        <dbReference type="EMBL" id="QEG39479.1"/>
    </source>
</evidence>
<dbReference type="RefSeq" id="WP_084427138.1">
    <property type="nucleotide sequence ID" value="NZ_CP042914.1"/>
</dbReference>
<dbReference type="PROSITE" id="PS51766">
    <property type="entry name" value="DOCKERIN"/>
    <property type="match status" value="1"/>
</dbReference>
<accession>A0A5B9QNE6</accession>
<feature type="domain" description="Dockerin" evidence="5">
    <location>
        <begin position="2394"/>
        <end position="2468"/>
    </location>
</feature>
<evidence type="ECO:0000256" key="4">
    <source>
        <dbReference type="SAM" id="MobiDB-lite"/>
    </source>
</evidence>
<dbReference type="InterPro" id="IPR003644">
    <property type="entry name" value="Calx_beta"/>
</dbReference>
<name>A0A5B9QNE6_9BACT</name>
<dbReference type="PROSITE" id="PS00018">
    <property type="entry name" value="EF_HAND_1"/>
    <property type="match status" value="1"/>
</dbReference>
<dbReference type="GO" id="GO:0000272">
    <property type="term" value="P:polysaccharide catabolic process"/>
    <property type="evidence" value="ECO:0007669"/>
    <property type="project" value="InterPro"/>
</dbReference>
<dbReference type="PANTHER" id="PTHR46928">
    <property type="entry name" value="MESENCHYME-SPECIFIC CELL SURFACE GLYCOPROTEIN"/>
    <property type="match status" value="1"/>
</dbReference>
<feature type="domain" description="LTD" evidence="6">
    <location>
        <begin position="1533"/>
        <end position="1656"/>
    </location>
</feature>
<dbReference type="Gene3D" id="2.60.40.2030">
    <property type="match status" value="3"/>
</dbReference>